<reference evidence="2 3" key="1">
    <citation type="journal article" date="2016" name="Mol. Biol. Evol.">
        <title>Comparative Genomics of Early-Diverging Mushroom-Forming Fungi Provides Insights into the Origins of Lignocellulose Decay Capabilities.</title>
        <authorList>
            <person name="Nagy L.G."/>
            <person name="Riley R."/>
            <person name="Tritt A."/>
            <person name="Adam C."/>
            <person name="Daum C."/>
            <person name="Floudas D."/>
            <person name="Sun H."/>
            <person name="Yadav J.S."/>
            <person name="Pangilinan J."/>
            <person name="Larsson K.H."/>
            <person name="Matsuura K."/>
            <person name="Barry K."/>
            <person name="Labutti K."/>
            <person name="Kuo R."/>
            <person name="Ohm R.A."/>
            <person name="Bhattacharya S.S."/>
            <person name="Shirouzu T."/>
            <person name="Yoshinaga Y."/>
            <person name="Martin F.M."/>
            <person name="Grigoriev I.V."/>
            <person name="Hibbett D.S."/>
        </authorList>
    </citation>
    <scope>NUCLEOTIDE SEQUENCE [LARGE SCALE GENOMIC DNA]</scope>
    <source>
        <strain evidence="2 3">HHB12029</strain>
    </source>
</reference>
<keyword evidence="3" id="KW-1185">Reference proteome</keyword>
<feature type="compositionally biased region" description="Polar residues" evidence="1">
    <location>
        <begin position="251"/>
        <end position="260"/>
    </location>
</feature>
<organism evidence="2 3">
    <name type="scientific">Exidia glandulosa HHB12029</name>
    <dbReference type="NCBI Taxonomy" id="1314781"/>
    <lineage>
        <taxon>Eukaryota</taxon>
        <taxon>Fungi</taxon>
        <taxon>Dikarya</taxon>
        <taxon>Basidiomycota</taxon>
        <taxon>Agaricomycotina</taxon>
        <taxon>Agaricomycetes</taxon>
        <taxon>Auriculariales</taxon>
        <taxon>Exidiaceae</taxon>
        <taxon>Exidia</taxon>
    </lineage>
</organism>
<evidence type="ECO:0000313" key="2">
    <source>
        <dbReference type="EMBL" id="KZV82572.1"/>
    </source>
</evidence>
<evidence type="ECO:0000313" key="3">
    <source>
        <dbReference type="Proteomes" id="UP000077266"/>
    </source>
</evidence>
<feature type="region of interest" description="Disordered" evidence="1">
    <location>
        <begin position="242"/>
        <end position="269"/>
    </location>
</feature>
<accession>A0A165CJC7</accession>
<gene>
    <name evidence="2" type="ORF">EXIGLDRAFT_778408</name>
</gene>
<sequence length="269" mass="31026">MHLRPSQERLLPLFLHREVFTFYAPPTNRPRSRWRGCGTFLRARERVRAWFRILDGRWHIYRDYYTNTTVFYTRRFRGLRGRALWRPFASPRHCQWPTSVLPIGREIGTRRLQDTFPQVASVDARQVQKPNIFTNAKVDKIHNGKREYVSCRRLFVSLRRSGAVPNFGVFPRQTLSNAQPVGVTHGSDADDIYLAISIVGAARDLGAVEILVSSHGVHRSGRRLIANSTRLGHSLPLHYCTPRGRIPPRKSSASFDSPRTSQREDDFHA</sequence>
<dbReference type="AlphaFoldDB" id="A0A165CJC7"/>
<dbReference type="Proteomes" id="UP000077266">
    <property type="component" value="Unassembled WGS sequence"/>
</dbReference>
<name>A0A165CJC7_EXIGL</name>
<dbReference type="EMBL" id="KV426315">
    <property type="protein sequence ID" value="KZV82572.1"/>
    <property type="molecule type" value="Genomic_DNA"/>
</dbReference>
<protein>
    <submittedName>
        <fullName evidence="2">Uncharacterized protein</fullName>
    </submittedName>
</protein>
<evidence type="ECO:0000256" key="1">
    <source>
        <dbReference type="SAM" id="MobiDB-lite"/>
    </source>
</evidence>
<dbReference type="InParanoid" id="A0A165CJC7"/>
<proteinExistence type="predicted"/>